<keyword evidence="3" id="KW-1185">Reference proteome</keyword>
<comment type="caution">
    <text evidence="2">The sequence shown here is derived from an EMBL/GenBank/DDBJ whole genome shotgun (WGS) entry which is preliminary data.</text>
</comment>
<gene>
    <name evidence="2" type="ORF">GP2_013_01080</name>
</gene>
<evidence type="ECO:0008006" key="4">
    <source>
        <dbReference type="Google" id="ProtNLM"/>
    </source>
</evidence>
<name>A0ABQ0IL00_9ACTN</name>
<accession>A0ABQ0IL00</accession>
<feature type="compositionally biased region" description="Gly residues" evidence="1">
    <location>
        <begin position="744"/>
        <end position="757"/>
    </location>
</feature>
<protein>
    <recommendedName>
        <fullName evidence="4">PE-PPE domain-containing protein</fullName>
    </recommendedName>
</protein>
<evidence type="ECO:0000313" key="2">
    <source>
        <dbReference type="EMBL" id="GAC83631.1"/>
    </source>
</evidence>
<sequence>MTSPQGNRASRREAARAQARSSKKLTKAAAALGAVLAIGTGVAAPAMGAELNAGQIAENGYATTDNIITITDNLGRTQIALLAPLKSVLPEGWVPAVTSSKNSTSEPLTILEVVSEATGMLVAVPDTSHVPGVGGNSILGALDQGNALIQQAYLGLQLVDPLFGLTNIAGPAASAGADLTVANGPIIAANAKALAEKAWNGRPIKQQADLIDPTKFLSSLAGVGSGSKTTDSWTGTVDWPALGVSGSNWITQNRLTMDPLTAAGLKDTVLQAYGPLQPLEVAKGSERCTRKALGICYSRTWDAEKDASGATVYEIAYDPNSDLAKALSHFDDFDFQGLSIITREIGSAYSLPLDGSAGSLVGLTQVIIPGGEGRPDQVLTVPIMAGGITSPGQLFTAGGKFSPGIVTNGAQSVQSVLGSRSSGFAIPELGVGLDKTSLLQSYYIGPDGMLINSGVTVALLKVADGVTLPVVYSLGSLNVGPYGIGYSGPSFFGIGLPGFQLGTTPPDADLSLAGVDLGELDPALLDLGQLGNLFGGANSLVSLDPALVFAALGIEVPEFLSEAELPGFLSDLDLPDPIEVVRRIEAFLSPLYTEHVTPTASQISKALADAATNLVNSGSNAVRSASTSLAEATGEIADAVGNSGSASTTSHATGRHALDETSYVGKHRNDDPAPPVPTLAPAQSGSTYTPGEGAGGSTGGGPTSSGVTGSGESASGSTGSTTGGGDGASSGSTAATGGDTSGSTGSGSTGGSTGTTGGSDSASGTTGSGTSTGGSASGGGTSGGSASADD</sequence>
<feature type="compositionally biased region" description="Low complexity" evidence="1">
    <location>
        <begin position="704"/>
        <end position="720"/>
    </location>
</feature>
<feature type="compositionally biased region" description="Gly residues" evidence="1">
    <location>
        <begin position="692"/>
        <end position="703"/>
    </location>
</feature>
<feature type="region of interest" description="Disordered" evidence="1">
    <location>
        <begin position="1"/>
        <end position="20"/>
    </location>
</feature>
<dbReference type="RefSeq" id="WP_006899865.1">
    <property type="nucleotide sequence ID" value="NZ_BAOQ01000013.1"/>
</dbReference>
<feature type="region of interest" description="Disordered" evidence="1">
    <location>
        <begin position="664"/>
        <end position="790"/>
    </location>
</feature>
<evidence type="ECO:0000313" key="3">
    <source>
        <dbReference type="Proteomes" id="UP000035021"/>
    </source>
</evidence>
<dbReference type="Proteomes" id="UP000035021">
    <property type="component" value="Unassembled WGS sequence"/>
</dbReference>
<evidence type="ECO:0000256" key="1">
    <source>
        <dbReference type="SAM" id="MobiDB-lite"/>
    </source>
</evidence>
<dbReference type="EMBL" id="BAOQ01000013">
    <property type="protein sequence ID" value="GAC83631.1"/>
    <property type="molecule type" value="Genomic_DNA"/>
</dbReference>
<feature type="compositionally biased region" description="Low complexity" evidence="1">
    <location>
        <begin position="729"/>
        <end position="743"/>
    </location>
</feature>
<organism evidence="2 3">
    <name type="scientific">Gordonia paraffinivorans NBRC 108238</name>
    <dbReference type="NCBI Taxonomy" id="1223543"/>
    <lineage>
        <taxon>Bacteria</taxon>
        <taxon>Bacillati</taxon>
        <taxon>Actinomycetota</taxon>
        <taxon>Actinomycetes</taxon>
        <taxon>Mycobacteriales</taxon>
        <taxon>Gordoniaceae</taxon>
        <taxon>Gordonia</taxon>
    </lineage>
</organism>
<reference evidence="2 3" key="1">
    <citation type="submission" date="2013-02" db="EMBL/GenBank/DDBJ databases">
        <title>Whole genome shotgun sequence of Gordonia paraffinivorans NBRC 108238.</title>
        <authorList>
            <person name="Isaki-Nakamura S."/>
            <person name="Hosoyama A."/>
            <person name="Tsuchikane K."/>
            <person name="Ando Y."/>
            <person name="Baba S."/>
            <person name="Ohji S."/>
            <person name="Hamada M."/>
            <person name="Tamura T."/>
            <person name="Yamazoe A."/>
            <person name="Yamazaki S."/>
            <person name="Fujita N."/>
        </authorList>
    </citation>
    <scope>NUCLEOTIDE SEQUENCE [LARGE SCALE GENOMIC DNA]</scope>
    <source>
        <strain evidence="2 3">NBRC 108238</strain>
    </source>
</reference>
<feature type="compositionally biased region" description="Gly residues" evidence="1">
    <location>
        <begin position="766"/>
        <end position="783"/>
    </location>
</feature>
<proteinExistence type="predicted"/>